<gene>
    <name evidence="1" type="primary">lipe</name>
    <name evidence="1" type="ORF">DAT39_005120</name>
</gene>
<dbReference type="AlphaFoldDB" id="A0A8J4X827"/>
<comment type="caution">
    <text evidence="1">The sequence shown here is derived from an EMBL/GenBank/DDBJ whole genome shotgun (WGS) entry which is preliminary data.</text>
</comment>
<keyword evidence="2" id="KW-1185">Reference proteome</keyword>
<dbReference type="Proteomes" id="UP000727407">
    <property type="component" value="Unassembled WGS sequence"/>
</dbReference>
<accession>A0A8J4X827</accession>
<dbReference type="EMBL" id="QNUK01000048">
    <property type="protein sequence ID" value="KAF5905176.1"/>
    <property type="molecule type" value="Genomic_DNA"/>
</dbReference>
<evidence type="ECO:0000313" key="2">
    <source>
        <dbReference type="Proteomes" id="UP000727407"/>
    </source>
</evidence>
<organism evidence="1 2">
    <name type="scientific">Clarias magur</name>
    <name type="common">Asian catfish</name>
    <name type="synonym">Macropteronotus magur</name>
    <dbReference type="NCBI Taxonomy" id="1594786"/>
    <lineage>
        <taxon>Eukaryota</taxon>
        <taxon>Metazoa</taxon>
        <taxon>Chordata</taxon>
        <taxon>Craniata</taxon>
        <taxon>Vertebrata</taxon>
        <taxon>Euteleostomi</taxon>
        <taxon>Actinopterygii</taxon>
        <taxon>Neopterygii</taxon>
        <taxon>Teleostei</taxon>
        <taxon>Ostariophysi</taxon>
        <taxon>Siluriformes</taxon>
        <taxon>Clariidae</taxon>
        <taxon>Clarias</taxon>
    </lineage>
</organism>
<name>A0A8J4X827_CLAMG</name>
<proteinExistence type="predicted"/>
<reference evidence="1" key="1">
    <citation type="submission" date="2020-07" db="EMBL/GenBank/DDBJ databases">
        <title>Clarias magur genome sequencing, assembly and annotation.</title>
        <authorList>
            <person name="Kushwaha B."/>
            <person name="Kumar R."/>
            <person name="Das P."/>
            <person name="Joshi C.G."/>
            <person name="Kumar D."/>
            <person name="Nagpure N.S."/>
            <person name="Pandey M."/>
            <person name="Agarwal S."/>
            <person name="Srivastava S."/>
            <person name="Singh M."/>
            <person name="Sahoo L."/>
            <person name="Jayasankar P."/>
            <person name="Meher P.K."/>
            <person name="Koringa P.G."/>
            <person name="Iquebal M.A."/>
            <person name="Das S.P."/>
            <person name="Bit A."/>
            <person name="Patnaik S."/>
            <person name="Patel N."/>
            <person name="Shah T.M."/>
            <person name="Hinsu A."/>
            <person name="Jena J.K."/>
        </authorList>
    </citation>
    <scope>NUCLEOTIDE SEQUENCE</scope>
    <source>
        <strain evidence="1">CIFAMagur01</strain>
        <tissue evidence="1">Testis</tissue>
    </source>
</reference>
<sequence>MATAHRAPGGVTQASSWLLKDDGRMITERSTRSGRDVPQGRGVPAVACRKTRTHAVLKRKKSLLFLNLPLPRSSSHTHSSDTYGAYTCVTCVCGGKAAWEAGKVQVPVSGFTRQLLCVGKKGSPVTGCGAAFIHTNSQRREDDTRFIQRL</sequence>
<protein>
    <submittedName>
        <fullName evidence="1">Hormone-sensitive lipase</fullName>
    </submittedName>
</protein>
<evidence type="ECO:0000313" key="1">
    <source>
        <dbReference type="EMBL" id="KAF5905176.1"/>
    </source>
</evidence>